<dbReference type="SUPFAM" id="SSF48452">
    <property type="entry name" value="TPR-like"/>
    <property type="match status" value="1"/>
</dbReference>
<dbReference type="Proteomes" id="UP000185161">
    <property type="component" value="Chromosome"/>
</dbReference>
<evidence type="ECO:0000313" key="2">
    <source>
        <dbReference type="EMBL" id="RSV00015.1"/>
    </source>
</evidence>
<accession>A0A1L6J9J8</accession>
<dbReference type="InterPro" id="IPR011990">
    <property type="entry name" value="TPR-like_helical_dom_sf"/>
</dbReference>
<sequence length="586" mass="62434">MKRAMLLASAAMLVGADLPQPAPARPTLPAARLPGFAADLAQQPAIEGPGAWRIIAQEDAWGSLATARLADRQQARWDYARSLIAQERGAEALGVLDVMRQDDPDLAMVDSYRLARGATLIQLGRFEQGSAELSASSLASNAEACIWRMRALSLGGFAEQALQQIACAAPAFAGPRRKAFALAAARAGVEGGRPGDALKWLNGVPDRDPAANLYRGRAELALGQPDQARLRFARVEQSGNMALRMDARLSQIEAEVANGSVTAEVALKRLSALRYAWRGDAIEERALRLSYRLNAGRDDIRGSLAAGAALFRFFDAGRQGADFLPGLQAKLAQALDPARKLPLEQAAGLYWDYRDLSPSGAEGDLLVSRLAERLQAAGVYSRAADLLEYQLFNRAGDLARGPLSARVASLHILAGRPDKAIDLLKRSADPNYPDAMIHARKRMEAVALTQIGRVSEAFAVLQDVPDAVALRAEILWKRRDWLGLVAETAAALPRAGALSEVDQAVVLRHAISLAMLGREDGLAGLRSRYQASFRGLKTAAVFDMLTGAPGSVDPETLARAMAAMPGASPAGDIAALLDRAPGKIGG</sequence>
<dbReference type="Proteomes" id="UP000286681">
    <property type="component" value="Unassembled WGS sequence"/>
</dbReference>
<evidence type="ECO:0000313" key="4">
    <source>
        <dbReference type="Proteomes" id="UP000286681"/>
    </source>
</evidence>
<dbReference type="AlphaFoldDB" id="A0A1L6J9J8"/>
<reference evidence="1" key="1">
    <citation type="submission" date="2016-12" db="EMBL/GenBank/DDBJ databases">
        <title>Whole genome sequencing of Sphingomonas koreensis.</title>
        <authorList>
            <person name="Conlan S."/>
            <person name="Thomas P.J."/>
            <person name="Mullikin J."/>
            <person name="Palmore T.N."/>
            <person name="Frank K.M."/>
            <person name="Segre J.A."/>
        </authorList>
    </citation>
    <scope>NUCLEOTIDE SEQUENCE</scope>
    <source>
        <strain evidence="1">ABOJV</strain>
    </source>
</reference>
<dbReference type="EMBL" id="CP018820">
    <property type="protein sequence ID" value="APR52564.1"/>
    <property type="molecule type" value="Genomic_DNA"/>
</dbReference>
<dbReference type="GeneID" id="44132720"/>
<gene>
    <name evidence="1" type="ORF">BRX40_09130</name>
    <name evidence="2" type="ORF">CA257_19110</name>
</gene>
<dbReference type="Gene3D" id="1.25.40.10">
    <property type="entry name" value="Tetratricopeptide repeat domain"/>
    <property type="match status" value="1"/>
</dbReference>
<dbReference type="KEGG" id="skr:BRX40_09130"/>
<organism evidence="1 3">
    <name type="scientific">Sphingomonas koreensis</name>
    <dbReference type="NCBI Taxonomy" id="93064"/>
    <lineage>
        <taxon>Bacteria</taxon>
        <taxon>Pseudomonadati</taxon>
        <taxon>Pseudomonadota</taxon>
        <taxon>Alphaproteobacteria</taxon>
        <taxon>Sphingomonadales</taxon>
        <taxon>Sphingomonadaceae</taxon>
        <taxon>Sphingomonas</taxon>
    </lineage>
</organism>
<proteinExistence type="predicted"/>
<reference evidence="3" key="2">
    <citation type="submission" date="2016-12" db="EMBL/GenBank/DDBJ databases">
        <title>Whole genome sequencing of Sphingomonas sp. ABOJV.</title>
        <authorList>
            <person name="Conlan S."/>
            <person name="Thomas P.J."/>
            <person name="Mullikin J."/>
            <person name="Palmore T.N."/>
            <person name="Frank K.M."/>
            <person name="Segre J.A."/>
        </authorList>
    </citation>
    <scope>NUCLEOTIDE SEQUENCE [LARGE SCALE GENOMIC DNA]</scope>
    <source>
        <strain evidence="3">ABOJV</strain>
    </source>
</reference>
<protein>
    <recommendedName>
        <fullName evidence="5">Tetratricopeptide repeat protein</fullName>
    </recommendedName>
</protein>
<evidence type="ECO:0000313" key="3">
    <source>
        <dbReference type="Proteomes" id="UP000185161"/>
    </source>
</evidence>
<name>A0A1L6J9J8_9SPHN</name>
<dbReference type="STRING" id="93064.BRX40_09130"/>
<evidence type="ECO:0008006" key="5">
    <source>
        <dbReference type="Google" id="ProtNLM"/>
    </source>
</evidence>
<reference evidence="2 4" key="3">
    <citation type="submission" date="2018-07" db="EMBL/GenBank/DDBJ databases">
        <title>Genomic and Epidemiologic Investigation of an Indolent Hospital Outbreak.</title>
        <authorList>
            <person name="Johnson R.C."/>
            <person name="Deming C."/>
            <person name="Conlan S."/>
            <person name="Zellmer C.J."/>
            <person name="Michelin A.V."/>
            <person name="Lee-Lin S."/>
            <person name="Thomas P.J."/>
            <person name="Park M."/>
            <person name="Weingarten R.A."/>
            <person name="Less J."/>
            <person name="Dekker J.P."/>
            <person name="Frank K.M."/>
            <person name="Musser K.A."/>
            <person name="Mcquiston J.R."/>
            <person name="Henderson D.K."/>
            <person name="Lau A.F."/>
            <person name="Palmore T.N."/>
            <person name="Segre J.A."/>
        </authorList>
    </citation>
    <scope>NUCLEOTIDE SEQUENCE [LARGE SCALE GENOMIC DNA]</scope>
    <source>
        <strain evidence="2 4">SK-NIH.Env10_0317</strain>
    </source>
</reference>
<dbReference type="RefSeq" id="WP_075151382.1">
    <property type="nucleotide sequence ID" value="NZ_CP018820.1"/>
</dbReference>
<evidence type="ECO:0000313" key="1">
    <source>
        <dbReference type="EMBL" id="APR52564.1"/>
    </source>
</evidence>
<keyword evidence="3" id="KW-1185">Reference proteome</keyword>
<dbReference type="OrthoDB" id="7431909at2"/>
<dbReference type="EMBL" id="QQWO01000020">
    <property type="protein sequence ID" value="RSV00015.1"/>
    <property type="molecule type" value="Genomic_DNA"/>
</dbReference>